<dbReference type="PANTHER" id="PTHR37188">
    <property type="entry name" value="MEDIATOR OF RNA POLYMERASE II TRANSCRIPTION SUBUNIT-RELATED"/>
    <property type="match status" value="1"/>
</dbReference>
<dbReference type="InterPro" id="IPR038790">
    <property type="entry name" value="Med9_plant"/>
</dbReference>
<protein>
    <submittedName>
        <fullName evidence="2">Uncharacterized protein</fullName>
    </submittedName>
</protein>
<name>A0A834L924_RHOSS</name>
<sequence length="243" mass="28465">MDHSFGGGSWSMIPNIQVHSNPTTPSNQDHLFLQPQQQQFQPQQQFHHQQQQQFHNQQQQQQFSQQQFQPPQQQQLQQQQQRYPQQQPQPQQQSHHHPSLASHFHLLHLVENLADAIENGTRDQHSDSLVSELTSQFEKCQQLLNSISGSINAKAMVFSCSSLQSCLTYLSMENLWEWDVVETNKRLITVEGQKRKLEESEQLLNQRKYVTCYLWFVIRLDALIVGKKMFIVTIQFQGSDFQV</sequence>
<dbReference type="OrthoDB" id="779656at2759"/>
<feature type="compositionally biased region" description="Polar residues" evidence="1">
    <location>
        <begin position="12"/>
        <end position="29"/>
    </location>
</feature>
<organism evidence="2 3">
    <name type="scientific">Rhododendron simsii</name>
    <name type="common">Sims's rhododendron</name>
    <dbReference type="NCBI Taxonomy" id="118357"/>
    <lineage>
        <taxon>Eukaryota</taxon>
        <taxon>Viridiplantae</taxon>
        <taxon>Streptophyta</taxon>
        <taxon>Embryophyta</taxon>
        <taxon>Tracheophyta</taxon>
        <taxon>Spermatophyta</taxon>
        <taxon>Magnoliopsida</taxon>
        <taxon>eudicotyledons</taxon>
        <taxon>Gunneridae</taxon>
        <taxon>Pentapetalae</taxon>
        <taxon>asterids</taxon>
        <taxon>Ericales</taxon>
        <taxon>Ericaceae</taxon>
        <taxon>Ericoideae</taxon>
        <taxon>Rhodoreae</taxon>
        <taxon>Rhododendron</taxon>
    </lineage>
</organism>
<feature type="compositionally biased region" description="Low complexity" evidence="1">
    <location>
        <begin position="32"/>
        <end position="93"/>
    </location>
</feature>
<dbReference type="EMBL" id="WJXA01000012">
    <property type="protein sequence ID" value="KAF7123696.1"/>
    <property type="molecule type" value="Genomic_DNA"/>
</dbReference>
<dbReference type="Proteomes" id="UP000626092">
    <property type="component" value="Unassembled WGS sequence"/>
</dbReference>
<proteinExistence type="predicted"/>
<comment type="caution">
    <text evidence="2">The sequence shown here is derived from an EMBL/GenBank/DDBJ whole genome shotgun (WGS) entry which is preliminary data.</text>
</comment>
<dbReference type="GO" id="GO:0016592">
    <property type="term" value="C:mediator complex"/>
    <property type="evidence" value="ECO:0007669"/>
    <property type="project" value="InterPro"/>
</dbReference>
<evidence type="ECO:0000313" key="2">
    <source>
        <dbReference type="EMBL" id="KAF7123696.1"/>
    </source>
</evidence>
<keyword evidence="3" id="KW-1185">Reference proteome</keyword>
<dbReference type="AlphaFoldDB" id="A0A834L924"/>
<gene>
    <name evidence="2" type="ORF">RHSIM_Rhsim12G0206400</name>
</gene>
<dbReference type="PANTHER" id="PTHR37188:SF1">
    <property type="entry name" value="MEDIATOR OF RNA POLYMERASE II TRANSCRIPTION SUBUNIT-RELATED"/>
    <property type="match status" value="1"/>
</dbReference>
<evidence type="ECO:0000313" key="3">
    <source>
        <dbReference type="Proteomes" id="UP000626092"/>
    </source>
</evidence>
<evidence type="ECO:0000256" key="1">
    <source>
        <dbReference type="SAM" id="MobiDB-lite"/>
    </source>
</evidence>
<reference evidence="2" key="1">
    <citation type="submission" date="2019-11" db="EMBL/GenBank/DDBJ databases">
        <authorList>
            <person name="Liu Y."/>
            <person name="Hou J."/>
            <person name="Li T.-Q."/>
            <person name="Guan C.-H."/>
            <person name="Wu X."/>
            <person name="Wu H.-Z."/>
            <person name="Ling F."/>
            <person name="Zhang R."/>
            <person name="Shi X.-G."/>
            <person name="Ren J.-P."/>
            <person name="Chen E.-F."/>
            <person name="Sun J.-M."/>
        </authorList>
    </citation>
    <scope>NUCLEOTIDE SEQUENCE</scope>
    <source>
        <strain evidence="2">Adult_tree_wgs_1</strain>
        <tissue evidence="2">Leaves</tissue>
    </source>
</reference>
<feature type="region of interest" description="Disordered" evidence="1">
    <location>
        <begin position="1"/>
        <end position="99"/>
    </location>
</feature>
<accession>A0A834L924</accession>